<feature type="transmembrane region" description="Helical" evidence="1">
    <location>
        <begin position="87"/>
        <end position="110"/>
    </location>
</feature>
<comment type="caution">
    <text evidence="2">The sequence shown here is derived from an EMBL/GenBank/DDBJ whole genome shotgun (WGS) entry which is preliminary data.</text>
</comment>
<organism evidence="2 3">
    <name type="scientific">Phytophthora infestans</name>
    <name type="common">Potato late blight agent</name>
    <name type="synonym">Botrytis infestans</name>
    <dbReference type="NCBI Taxonomy" id="4787"/>
    <lineage>
        <taxon>Eukaryota</taxon>
        <taxon>Sar</taxon>
        <taxon>Stramenopiles</taxon>
        <taxon>Oomycota</taxon>
        <taxon>Peronosporomycetes</taxon>
        <taxon>Peronosporales</taxon>
        <taxon>Peronosporaceae</taxon>
        <taxon>Phytophthora</taxon>
    </lineage>
</organism>
<evidence type="ECO:0000313" key="2">
    <source>
        <dbReference type="EMBL" id="KAF4149005.1"/>
    </source>
</evidence>
<evidence type="ECO:0000313" key="3">
    <source>
        <dbReference type="Proteomes" id="UP000704712"/>
    </source>
</evidence>
<accession>A0A8S9V7F3</accession>
<sequence length="179" mass="19461">MQPPYAVPVDDVAKVNANAAEVVVTIPAEELKPDRDPSGILLGEWEAQFCSCCTHCTPNCLMATCCPCISVAQISARLGMTTYTCALLTFVLLFSFTGGLAHAVLFVWIWQLRQLTRERFKIPGGCCEDCCASFWCSCCTLAQIATHVKSYKPGSCDFGPPDTLPPYKKAYGSTTNSLK</sequence>
<dbReference type="Proteomes" id="UP000704712">
    <property type="component" value="Unassembled WGS sequence"/>
</dbReference>
<dbReference type="InterPro" id="IPR006461">
    <property type="entry name" value="PLAC_motif_containing"/>
</dbReference>
<dbReference type="AlphaFoldDB" id="A0A8S9V7F3"/>
<reference evidence="2" key="1">
    <citation type="submission" date="2020-03" db="EMBL/GenBank/DDBJ databases">
        <title>Hybrid Assembly of Korean Phytophthora infestans isolates.</title>
        <authorList>
            <person name="Prokchorchik M."/>
            <person name="Lee Y."/>
            <person name="Seo J."/>
            <person name="Cho J.-H."/>
            <person name="Park Y.-E."/>
            <person name="Jang D.-C."/>
            <person name="Im J.-S."/>
            <person name="Choi J.-G."/>
            <person name="Park H.-J."/>
            <person name="Lee G.-B."/>
            <person name="Lee Y.-G."/>
            <person name="Hong S.-Y."/>
            <person name="Cho K."/>
            <person name="Sohn K.H."/>
        </authorList>
    </citation>
    <scope>NUCLEOTIDE SEQUENCE</scope>
    <source>
        <strain evidence="2">KR_2_A2</strain>
    </source>
</reference>
<keyword evidence="1" id="KW-0472">Membrane</keyword>
<keyword evidence="1" id="KW-0812">Transmembrane</keyword>
<gene>
    <name evidence="2" type="ORF">GN958_ATG01769</name>
</gene>
<dbReference type="NCBIfam" id="TIGR01571">
    <property type="entry name" value="A_thal_Cys_rich"/>
    <property type="match status" value="1"/>
</dbReference>
<name>A0A8S9V7F3_PHYIN</name>
<dbReference type="EMBL" id="JAACNO010000205">
    <property type="protein sequence ID" value="KAF4149005.1"/>
    <property type="molecule type" value="Genomic_DNA"/>
</dbReference>
<dbReference type="PANTHER" id="PTHR15907">
    <property type="entry name" value="DUF614 FAMILY PROTEIN-RELATED"/>
    <property type="match status" value="1"/>
</dbReference>
<proteinExistence type="predicted"/>
<protein>
    <submittedName>
        <fullName evidence="2">PLAC8 family</fullName>
    </submittedName>
</protein>
<dbReference type="Pfam" id="PF04749">
    <property type="entry name" value="PLAC8"/>
    <property type="match status" value="1"/>
</dbReference>
<evidence type="ECO:0000256" key="1">
    <source>
        <dbReference type="SAM" id="Phobius"/>
    </source>
</evidence>
<keyword evidence="1" id="KW-1133">Transmembrane helix</keyword>